<keyword evidence="4" id="KW-1185">Reference proteome</keyword>
<dbReference type="STRING" id="1334629.MFUL124B02_33705"/>
<evidence type="ECO:0008006" key="6">
    <source>
        <dbReference type="Google" id="ProtNLM"/>
    </source>
</evidence>
<evidence type="ECO:0000313" key="2">
    <source>
        <dbReference type="EMBL" id="GEN06404.1"/>
    </source>
</evidence>
<name>A0A511SWW9_MYXFU</name>
<proteinExistence type="predicted"/>
<reference evidence="3 4" key="1">
    <citation type="submission" date="2016-10" db="EMBL/GenBank/DDBJ databases">
        <authorList>
            <person name="Varghese N."/>
            <person name="Submissions S."/>
        </authorList>
    </citation>
    <scope>NUCLEOTIDE SEQUENCE [LARGE SCALE GENOMIC DNA]</scope>
    <source>
        <strain evidence="3 4">DSM 16525</strain>
    </source>
</reference>
<dbReference type="EMBL" id="FOIB01000002">
    <property type="protein sequence ID" value="SET49654.1"/>
    <property type="molecule type" value="Genomic_DNA"/>
</dbReference>
<gene>
    <name evidence="2" type="ORF">MFU01_14410</name>
    <name evidence="3" type="ORF">SAMN05443572_102485</name>
</gene>
<dbReference type="Proteomes" id="UP000321514">
    <property type="component" value="Unassembled WGS sequence"/>
</dbReference>
<feature type="region of interest" description="Disordered" evidence="1">
    <location>
        <begin position="49"/>
        <end position="71"/>
    </location>
</feature>
<dbReference type="AlphaFoldDB" id="A0A511SWW9"/>
<dbReference type="Proteomes" id="UP000183760">
    <property type="component" value="Unassembled WGS sequence"/>
</dbReference>
<dbReference type="PROSITE" id="PS51257">
    <property type="entry name" value="PROKAR_LIPOPROTEIN"/>
    <property type="match status" value="1"/>
</dbReference>
<dbReference type="RefSeq" id="WP_143097009.1">
    <property type="nucleotide sequence ID" value="NZ_BJXR01000016.1"/>
</dbReference>
<comment type="caution">
    <text evidence="2">The sequence shown here is derived from an EMBL/GenBank/DDBJ whole genome shotgun (WGS) entry which is preliminary data.</text>
</comment>
<dbReference type="OrthoDB" id="5505670at2"/>
<sequence>MSPRVRPALVSLTQLLTAALLLGGCTKEEPASGALGTADERTLQKLRQEVDRVNQGGRPTPGPESTRGDPNAQLAGLAAGLDDAAPRRMELPESNATVHVDTVAVKLTGLESSHSVKGSGKLSMTTEELFLRVQLVTQNVGPAPVTMDWDAARVVGAQDASYGIARDAQVLAGTRPLRRTWALEERSDVILMFELPPPVLKEGDLQLVIPGTGGEVRIPLR</sequence>
<evidence type="ECO:0000313" key="5">
    <source>
        <dbReference type="Proteomes" id="UP000321514"/>
    </source>
</evidence>
<accession>A0A511SWW9</accession>
<protein>
    <recommendedName>
        <fullName evidence="6">Lipoprotein</fullName>
    </recommendedName>
</protein>
<dbReference type="EMBL" id="BJXR01000016">
    <property type="protein sequence ID" value="GEN06404.1"/>
    <property type="molecule type" value="Genomic_DNA"/>
</dbReference>
<reference evidence="2 5" key="2">
    <citation type="submission" date="2019-07" db="EMBL/GenBank/DDBJ databases">
        <title>Whole genome shotgun sequence of Myxococcus fulvus NBRC 100333.</title>
        <authorList>
            <person name="Hosoyama A."/>
            <person name="Uohara A."/>
            <person name="Ohji S."/>
            <person name="Ichikawa N."/>
        </authorList>
    </citation>
    <scope>NUCLEOTIDE SEQUENCE [LARGE SCALE GENOMIC DNA]</scope>
    <source>
        <strain evidence="2 5">NBRC 100333</strain>
    </source>
</reference>
<evidence type="ECO:0000256" key="1">
    <source>
        <dbReference type="SAM" id="MobiDB-lite"/>
    </source>
</evidence>
<evidence type="ECO:0000313" key="3">
    <source>
        <dbReference type="EMBL" id="SET49654.1"/>
    </source>
</evidence>
<organism evidence="2 5">
    <name type="scientific">Myxococcus fulvus</name>
    <dbReference type="NCBI Taxonomy" id="33"/>
    <lineage>
        <taxon>Bacteria</taxon>
        <taxon>Pseudomonadati</taxon>
        <taxon>Myxococcota</taxon>
        <taxon>Myxococcia</taxon>
        <taxon>Myxococcales</taxon>
        <taxon>Cystobacterineae</taxon>
        <taxon>Myxococcaceae</taxon>
        <taxon>Myxococcus</taxon>
    </lineage>
</organism>
<evidence type="ECO:0000313" key="4">
    <source>
        <dbReference type="Proteomes" id="UP000183760"/>
    </source>
</evidence>